<evidence type="ECO:0000313" key="2">
    <source>
        <dbReference type="EMBL" id="MDZ5001720.1"/>
    </source>
</evidence>
<sequence length="120" mass="13666">NSDIAMYKAKEKGKNRHLFYSEEMSKDIIRKSQLIDGLRNSIVRSELNLLYQPQVDLTDGKVKGAEVLLRWANAKFGSISPVEFIPLAEQTELIVPIGEWVLKNACIKTKYWIDKGINSV</sequence>
<evidence type="ECO:0000259" key="1">
    <source>
        <dbReference type="PROSITE" id="PS50883"/>
    </source>
</evidence>
<reference evidence="2" key="1">
    <citation type="submission" date="2019-11" db="EMBL/GenBank/DDBJ databases">
        <title>Characterization of Clostridium perfringens isolates from swine manure treated agricultural soils.</title>
        <authorList>
            <person name="Wushke S.T."/>
        </authorList>
    </citation>
    <scope>NUCLEOTIDE SEQUENCE</scope>
    <source>
        <strain evidence="2">X26</strain>
    </source>
</reference>
<dbReference type="AlphaFoldDB" id="A0AAW9IIW8"/>
<dbReference type="SUPFAM" id="SSF141868">
    <property type="entry name" value="EAL domain-like"/>
    <property type="match status" value="1"/>
</dbReference>
<dbReference type="InterPro" id="IPR052155">
    <property type="entry name" value="Biofilm_reg_signaling"/>
</dbReference>
<proteinExistence type="predicted"/>
<dbReference type="Gene3D" id="3.20.20.450">
    <property type="entry name" value="EAL domain"/>
    <property type="match status" value="1"/>
</dbReference>
<feature type="non-terminal residue" evidence="2">
    <location>
        <position position="120"/>
    </location>
</feature>
<accession>A0AAW9IIW8</accession>
<comment type="caution">
    <text evidence="2">The sequence shown here is derived from an EMBL/GenBank/DDBJ whole genome shotgun (WGS) entry which is preliminary data.</text>
</comment>
<dbReference type="CDD" id="cd01948">
    <property type="entry name" value="EAL"/>
    <property type="match status" value="1"/>
</dbReference>
<dbReference type="InterPro" id="IPR035919">
    <property type="entry name" value="EAL_sf"/>
</dbReference>
<dbReference type="InterPro" id="IPR001633">
    <property type="entry name" value="EAL_dom"/>
</dbReference>
<dbReference type="EMBL" id="WNVC01001730">
    <property type="protein sequence ID" value="MDZ5001720.1"/>
    <property type="molecule type" value="Genomic_DNA"/>
</dbReference>
<protein>
    <submittedName>
        <fullName evidence="2">EAL domain-containing protein</fullName>
    </submittedName>
</protein>
<feature type="domain" description="EAL" evidence="1">
    <location>
        <begin position="31"/>
        <end position="120"/>
    </location>
</feature>
<dbReference type="Proteomes" id="UP001291306">
    <property type="component" value="Unassembled WGS sequence"/>
</dbReference>
<dbReference type="PANTHER" id="PTHR44757">
    <property type="entry name" value="DIGUANYLATE CYCLASE DGCP"/>
    <property type="match status" value="1"/>
</dbReference>
<name>A0AAW9IIW8_CLOPF</name>
<feature type="non-terminal residue" evidence="2">
    <location>
        <position position="1"/>
    </location>
</feature>
<evidence type="ECO:0000313" key="3">
    <source>
        <dbReference type="Proteomes" id="UP001291306"/>
    </source>
</evidence>
<organism evidence="2 3">
    <name type="scientific">Clostridium perfringens</name>
    <dbReference type="NCBI Taxonomy" id="1502"/>
    <lineage>
        <taxon>Bacteria</taxon>
        <taxon>Bacillati</taxon>
        <taxon>Bacillota</taxon>
        <taxon>Clostridia</taxon>
        <taxon>Eubacteriales</taxon>
        <taxon>Clostridiaceae</taxon>
        <taxon>Clostridium</taxon>
    </lineage>
</organism>
<dbReference type="Pfam" id="PF00563">
    <property type="entry name" value="EAL"/>
    <property type="match status" value="1"/>
</dbReference>
<gene>
    <name evidence="2" type="ORF">GNF79_22230</name>
</gene>
<dbReference type="PROSITE" id="PS50883">
    <property type="entry name" value="EAL"/>
    <property type="match status" value="1"/>
</dbReference>
<dbReference type="PANTHER" id="PTHR44757:SF2">
    <property type="entry name" value="BIOFILM ARCHITECTURE MAINTENANCE PROTEIN MBAA"/>
    <property type="match status" value="1"/>
</dbReference>